<feature type="domain" description="Phosphoesterase HXTX" evidence="3">
    <location>
        <begin position="106"/>
        <end position="177"/>
    </location>
</feature>
<feature type="active site" description="Proton donor" evidence="2">
    <location>
        <position position="40"/>
    </location>
</feature>
<dbReference type="HAMAP" id="MF_01940">
    <property type="entry name" value="RNA_CPDase"/>
    <property type="match status" value="1"/>
</dbReference>
<gene>
    <name evidence="4" type="primary">thpR</name>
    <name evidence="4" type="ORF">QE109_05140</name>
</gene>
<evidence type="ECO:0000313" key="5">
    <source>
        <dbReference type="Proteomes" id="UP001158045"/>
    </source>
</evidence>
<keyword evidence="5" id="KW-1185">Reference proteome</keyword>
<feature type="short sequence motif" description="HXTX 1" evidence="2">
    <location>
        <begin position="40"/>
        <end position="43"/>
    </location>
</feature>
<comment type="caution">
    <text evidence="4">The sequence shown here is derived from an EMBL/GenBank/DDBJ whole genome shotgun (WGS) entry which is preliminary data.</text>
</comment>
<dbReference type="SUPFAM" id="SSF55144">
    <property type="entry name" value="LigT-like"/>
    <property type="match status" value="1"/>
</dbReference>
<organism evidence="4 5">
    <name type="scientific">Fusibacter bizertensis</name>
    <dbReference type="NCBI Taxonomy" id="1488331"/>
    <lineage>
        <taxon>Bacteria</taxon>
        <taxon>Bacillati</taxon>
        <taxon>Bacillota</taxon>
        <taxon>Clostridia</taxon>
        <taxon>Eubacteriales</taxon>
        <taxon>Eubacteriales Family XII. Incertae Sedis</taxon>
        <taxon>Fusibacter</taxon>
    </lineage>
</organism>
<dbReference type="Proteomes" id="UP001158045">
    <property type="component" value="Unassembled WGS sequence"/>
</dbReference>
<evidence type="ECO:0000256" key="1">
    <source>
        <dbReference type="ARBA" id="ARBA00022801"/>
    </source>
</evidence>
<feature type="short sequence motif" description="HXTX 2" evidence="2">
    <location>
        <begin position="135"/>
        <end position="138"/>
    </location>
</feature>
<dbReference type="Pfam" id="PF02834">
    <property type="entry name" value="LigT_PEase"/>
    <property type="match status" value="2"/>
</dbReference>
<keyword evidence="1 2" id="KW-0378">Hydrolase</keyword>
<protein>
    <recommendedName>
        <fullName evidence="2">RNA 2',3'-cyclic phosphodiesterase</fullName>
        <shortName evidence="2">RNA 2',3'-CPDase</shortName>
        <ecNumber evidence="2">3.1.4.58</ecNumber>
    </recommendedName>
</protein>
<dbReference type="InterPro" id="IPR004175">
    <property type="entry name" value="RNA_CPDase"/>
</dbReference>
<comment type="similarity">
    <text evidence="2">Belongs to the 2H phosphoesterase superfamily. ThpR family.</text>
</comment>
<accession>A0ABT6NAS7</accession>
<dbReference type="NCBIfam" id="TIGR02258">
    <property type="entry name" value="2_5_ligase"/>
    <property type="match status" value="1"/>
</dbReference>
<dbReference type="InterPro" id="IPR014051">
    <property type="entry name" value="Phosphoesterase_HXTX"/>
</dbReference>
<evidence type="ECO:0000313" key="4">
    <source>
        <dbReference type="EMBL" id="MDH8677520.1"/>
    </source>
</evidence>
<dbReference type="PANTHER" id="PTHR35561:SF1">
    <property type="entry name" value="RNA 2',3'-CYCLIC PHOSPHODIESTERASE"/>
    <property type="match status" value="1"/>
</dbReference>
<dbReference type="EMBL" id="JARYZI010000002">
    <property type="protein sequence ID" value="MDH8677520.1"/>
    <property type="molecule type" value="Genomic_DNA"/>
</dbReference>
<dbReference type="EC" id="3.1.4.58" evidence="2"/>
<dbReference type="InterPro" id="IPR009097">
    <property type="entry name" value="Cyclic_Pdiesterase"/>
</dbReference>
<dbReference type="RefSeq" id="WP_281093335.1">
    <property type="nucleotide sequence ID" value="NZ_JARYZI010000002.1"/>
</dbReference>
<name>A0ABT6NAS7_9FIRM</name>
<comment type="function">
    <text evidence="2">Hydrolyzes RNA 2',3'-cyclic phosphodiester to an RNA 2'-phosphomonoester.</text>
</comment>
<comment type="catalytic activity">
    <reaction evidence="2">
        <text>a 3'-end 2',3'-cyclophospho-ribonucleotide-RNA + H2O = a 3'-end 2'-phospho-ribonucleotide-RNA + H(+)</text>
        <dbReference type="Rhea" id="RHEA:11828"/>
        <dbReference type="Rhea" id="RHEA-COMP:10464"/>
        <dbReference type="Rhea" id="RHEA-COMP:17353"/>
        <dbReference type="ChEBI" id="CHEBI:15377"/>
        <dbReference type="ChEBI" id="CHEBI:15378"/>
        <dbReference type="ChEBI" id="CHEBI:83064"/>
        <dbReference type="ChEBI" id="CHEBI:173113"/>
        <dbReference type="EC" id="3.1.4.58"/>
    </reaction>
</comment>
<evidence type="ECO:0000259" key="3">
    <source>
        <dbReference type="Pfam" id="PF02834"/>
    </source>
</evidence>
<dbReference type="PANTHER" id="PTHR35561">
    <property type="entry name" value="RNA 2',3'-CYCLIC PHOSPHODIESTERASE"/>
    <property type="match status" value="1"/>
</dbReference>
<reference evidence="4 5" key="1">
    <citation type="submission" date="2023-04" db="EMBL/GenBank/DDBJ databases">
        <title>Fusibacter bizertensis strain WBS, isolated from littoral bottom sediments of the Arctic seas - biochemical and genomic analysis.</title>
        <authorList>
            <person name="Brioukhanov A.L."/>
        </authorList>
    </citation>
    <scope>NUCLEOTIDE SEQUENCE [LARGE SCALE GENOMIC DNA]</scope>
    <source>
        <strain evidence="4 5">WBS</strain>
    </source>
</reference>
<sequence length="195" mass="22375">MRIFIGIDLDLELKNQIFQLQEKLKPYVSKGNWKYEDNFHLTLRFLGEIEEGQISVIDGAIQSMIDKIKPFKLQLKGGGTFGLKSSTDESKGPLVKVLWLGVDGNMKALNELYFELEFALTEKGFAKDYRDYAPHITLGQDLRFSADIEAVKPYFKALEKSFMARELTLFRSESVGGRRVYRPIRTYAFSPTTLE</sequence>
<feature type="active site" description="Proton acceptor" evidence="2">
    <location>
        <position position="135"/>
    </location>
</feature>
<evidence type="ECO:0000256" key="2">
    <source>
        <dbReference type="HAMAP-Rule" id="MF_01940"/>
    </source>
</evidence>
<feature type="domain" description="Phosphoesterase HXTX" evidence="3">
    <location>
        <begin position="10"/>
        <end position="82"/>
    </location>
</feature>
<dbReference type="Gene3D" id="3.90.1140.10">
    <property type="entry name" value="Cyclic phosphodiesterase"/>
    <property type="match status" value="1"/>
</dbReference>
<proteinExistence type="inferred from homology"/>